<evidence type="ECO:0000313" key="1">
    <source>
        <dbReference type="EMBL" id="KAF1830060.1"/>
    </source>
</evidence>
<dbReference type="EMBL" id="ML975412">
    <property type="protein sequence ID" value="KAF1830060.1"/>
    <property type="molecule type" value="Genomic_DNA"/>
</dbReference>
<gene>
    <name evidence="1" type="ORF">BDW02DRAFT_633954</name>
</gene>
<dbReference type="AlphaFoldDB" id="A0A6A5K1D2"/>
<accession>A0A6A5K1D2</accession>
<evidence type="ECO:0000313" key="2">
    <source>
        <dbReference type="Proteomes" id="UP000800040"/>
    </source>
</evidence>
<proteinExistence type="predicted"/>
<reference evidence="1" key="1">
    <citation type="submission" date="2020-01" db="EMBL/GenBank/DDBJ databases">
        <authorList>
            <consortium name="DOE Joint Genome Institute"/>
            <person name="Haridas S."/>
            <person name="Albert R."/>
            <person name="Binder M."/>
            <person name="Bloem J."/>
            <person name="Labutti K."/>
            <person name="Salamov A."/>
            <person name="Andreopoulos B."/>
            <person name="Baker S.E."/>
            <person name="Barry K."/>
            <person name="Bills G."/>
            <person name="Bluhm B.H."/>
            <person name="Cannon C."/>
            <person name="Castanera R."/>
            <person name="Culley D.E."/>
            <person name="Daum C."/>
            <person name="Ezra D."/>
            <person name="Gonzalez J.B."/>
            <person name="Henrissat B."/>
            <person name="Kuo A."/>
            <person name="Liang C."/>
            <person name="Lipzen A."/>
            <person name="Lutzoni F."/>
            <person name="Magnuson J."/>
            <person name="Mondo S."/>
            <person name="Nolan M."/>
            <person name="Ohm R."/>
            <person name="Pangilinan J."/>
            <person name="Park H.-J."/>
            <person name="Ramirez L."/>
            <person name="Alfaro M."/>
            <person name="Sun H."/>
            <person name="Tritt A."/>
            <person name="Yoshinaga Y."/>
            <person name="Zwiers L.-H."/>
            <person name="Turgeon B.G."/>
            <person name="Goodwin S.B."/>
            <person name="Spatafora J.W."/>
            <person name="Crous P.W."/>
            <person name="Grigoriev I.V."/>
        </authorList>
    </citation>
    <scope>NUCLEOTIDE SEQUENCE</scope>
    <source>
        <strain evidence="1">P77</strain>
    </source>
</reference>
<sequence>MTALDRLLPRSQPPATEKCHILAAPVEIRLLVYRQIAPAGFLPDTHYRVHFGLFLACKQLRDEMEYECLRMAPKILQKIHSKCHTPMKIRPPRPTNFASLMHVTIGIPRWAMFSPNIQNRIYHAVTPLLDLHLSSLTIGIEELESEEDLLELMSALTPRELQRYLDLTRLIPFKNEEPTANYGVLTTYTSVVGLATAINCLVAPRLCVGGHHEENFWCIRAHSLHPPPRVTCNIRKVILSLKKLHDEVRCRCGFLPHQVYLDQTLQLRWSPTDEASLLRKEGWCNVWTTEKFEKVVRRFFSDMPPPAQFIRYKLKKREGRLMKAVKGLLRCV</sequence>
<name>A0A6A5K1D2_9PLEO</name>
<organism evidence="1 2">
    <name type="scientific">Decorospora gaudefroyi</name>
    <dbReference type="NCBI Taxonomy" id="184978"/>
    <lineage>
        <taxon>Eukaryota</taxon>
        <taxon>Fungi</taxon>
        <taxon>Dikarya</taxon>
        <taxon>Ascomycota</taxon>
        <taxon>Pezizomycotina</taxon>
        <taxon>Dothideomycetes</taxon>
        <taxon>Pleosporomycetidae</taxon>
        <taxon>Pleosporales</taxon>
        <taxon>Pleosporineae</taxon>
        <taxon>Pleosporaceae</taxon>
        <taxon>Decorospora</taxon>
    </lineage>
</organism>
<dbReference type="OrthoDB" id="3690295at2759"/>
<keyword evidence="2" id="KW-1185">Reference proteome</keyword>
<protein>
    <submittedName>
        <fullName evidence="1">Uncharacterized protein</fullName>
    </submittedName>
</protein>
<dbReference type="Proteomes" id="UP000800040">
    <property type="component" value="Unassembled WGS sequence"/>
</dbReference>